<feature type="transmembrane region" description="Helical" evidence="7">
    <location>
        <begin position="229"/>
        <end position="249"/>
    </location>
</feature>
<evidence type="ECO:0000313" key="9">
    <source>
        <dbReference type="EMBL" id="KAG7351516.1"/>
    </source>
</evidence>
<keyword evidence="5 7" id="KW-0472">Membrane</keyword>
<evidence type="ECO:0000256" key="1">
    <source>
        <dbReference type="ARBA" id="ARBA00004651"/>
    </source>
</evidence>
<feature type="region of interest" description="Disordered" evidence="6">
    <location>
        <begin position="143"/>
        <end position="172"/>
    </location>
</feature>
<dbReference type="InterPro" id="IPR000620">
    <property type="entry name" value="EamA_dom"/>
</dbReference>
<reference evidence="9" key="2">
    <citation type="submission" date="2021-04" db="EMBL/GenBank/DDBJ databases">
        <authorList>
            <person name="Podell S."/>
        </authorList>
    </citation>
    <scope>NUCLEOTIDE SEQUENCE</scope>
    <source>
        <strain evidence="9">Hildebrandi</strain>
    </source>
</reference>
<evidence type="ECO:0000259" key="8">
    <source>
        <dbReference type="Pfam" id="PF00892"/>
    </source>
</evidence>
<gene>
    <name evidence="9" type="ORF">IV203_010876</name>
</gene>
<dbReference type="Pfam" id="PF00892">
    <property type="entry name" value="EamA"/>
    <property type="match status" value="1"/>
</dbReference>
<keyword evidence="10" id="KW-1185">Reference proteome</keyword>
<dbReference type="EMBL" id="JAGRRH010000018">
    <property type="protein sequence ID" value="KAG7351516.1"/>
    <property type="molecule type" value="Genomic_DNA"/>
</dbReference>
<evidence type="ECO:0000256" key="7">
    <source>
        <dbReference type="SAM" id="Phobius"/>
    </source>
</evidence>
<dbReference type="AlphaFoldDB" id="A0A9K3KXM5"/>
<protein>
    <submittedName>
        <fullName evidence="9">EamA-like transporter family protein</fullName>
    </submittedName>
</protein>
<keyword evidence="4 7" id="KW-1133">Transmembrane helix</keyword>
<comment type="subcellular location">
    <subcellularLocation>
        <location evidence="1">Cell membrane</location>
        <topology evidence="1">Multi-pass membrane protein</topology>
    </subcellularLocation>
</comment>
<feature type="transmembrane region" description="Helical" evidence="7">
    <location>
        <begin position="460"/>
        <end position="478"/>
    </location>
</feature>
<dbReference type="PANTHER" id="PTHR42920">
    <property type="entry name" value="OS03G0707200 PROTEIN-RELATED"/>
    <property type="match status" value="1"/>
</dbReference>
<name>A0A9K3KXM5_9STRA</name>
<dbReference type="PANTHER" id="PTHR42920:SF5">
    <property type="entry name" value="EAMA DOMAIN-CONTAINING PROTEIN"/>
    <property type="match status" value="1"/>
</dbReference>
<keyword evidence="2" id="KW-1003">Cell membrane</keyword>
<feature type="transmembrane region" description="Helical" evidence="7">
    <location>
        <begin position="280"/>
        <end position="301"/>
    </location>
</feature>
<evidence type="ECO:0000256" key="6">
    <source>
        <dbReference type="SAM" id="MobiDB-lite"/>
    </source>
</evidence>
<feature type="domain" description="EamA" evidence="8">
    <location>
        <begin position="395"/>
        <end position="477"/>
    </location>
</feature>
<comment type="caution">
    <text evidence="9">The sequence shown here is derived from an EMBL/GenBank/DDBJ whole genome shotgun (WGS) entry which is preliminary data.</text>
</comment>
<evidence type="ECO:0000256" key="2">
    <source>
        <dbReference type="ARBA" id="ARBA00022475"/>
    </source>
</evidence>
<dbReference type="InterPro" id="IPR051258">
    <property type="entry name" value="Diverse_Substrate_Transporter"/>
</dbReference>
<feature type="transmembrane region" description="Helical" evidence="7">
    <location>
        <begin position="433"/>
        <end position="454"/>
    </location>
</feature>
<feature type="transmembrane region" description="Helical" evidence="7">
    <location>
        <begin position="204"/>
        <end position="222"/>
    </location>
</feature>
<sequence length="497" mass="53941">MQQTYVSSSSCGSSGGGGGWNVLFRRRPKLRTILQDSKNNHNGKSDIDRSSATITTTNALCPNNNKINNNNNNNENNNDDNKSALAVLMTVPIAWGTFEPAVRSVYQYQPNIPPFLFSFAYYLVATTALNGILSLWTSSVVDDPNPNRNRKNDTFENNNNSGDKDEQQRSTDVAVQGGIELGTYLFVGNALQVIGLKTVPSDKAAFLLQLTTIFVPLCQCLFARNFNVVPVRTWSACVVALFGVALLGMDGTGTDNDIIVNHNNINSNTQQFITTADMKVLWNFGMGELYIISGALFYTYHCIRLERYAQTTSPIRLAATKATTETVWSGLVLLLCLLLSYTQQQPTTTLDSSIINDDNNNNNNAVLQLAMTSGNNIRTYMESVTTTTTTSIFSSNNSQHWLEVSLATVWTGLVTVAYTIYAQSYGQSRVPATTANLIYSIQPFVTALIAFIVLDETLGAYGYVGGVMIGVAVLLVVVDNGGGGGGGNNKAQPTIHG</sequence>
<feature type="transmembrane region" description="Helical" evidence="7">
    <location>
        <begin position="401"/>
        <end position="421"/>
    </location>
</feature>
<organism evidence="9 10">
    <name type="scientific">Nitzschia inconspicua</name>
    <dbReference type="NCBI Taxonomy" id="303405"/>
    <lineage>
        <taxon>Eukaryota</taxon>
        <taxon>Sar</taxon>
        <taxon>Stramenopiles</taxon>
        <taxon>Ochrophyta</taxon>
        <taxon>Bacillariophyta</taxon>
        <taxon>Bacillariophyceae</taxon>
        <taxon>Bacillariophycidae</taxon>
        <taxon>Bacillariales</taxon>
        <taxon>Bacillariaceae</taxon>
        <taxon>Nitzschia</taxon>
    </lineage>
</organism>
<dbReference type="GO" id="GO:0005886">
    <property type="term" value="C:plasma membrane"/>
    <property type="evidence" value="ECO:0007669"/>
    <property type="project" value="UniProtKB-SubCell"/>
</dbReference>
<keyword evidence="3 7" id="KW-0812">Transmembrane</keyword>
<evidence type="ECO:0000256" key="4">
    <source>
        <dbReference type="ARBA" id="ARBA00022989"/>
    </source>
</evidence>
<dbReference type="Proteomes" id="UP000693970">
    <property type="component" value="Unassembled WGS sequence"/>
</dbReference>
<proteinExistence type="predicted"/>
<reference evidence="9" key="1">
    <citation type="journal article" date="2021" name="Sci. Rep.">
        <title>Diploid genomic architecture of Nitzschia inconspicua, an elite biomass production diatom.</title>
        <authorList>
            <person name="Oliver A."/>
            <person name="Podell S."/>
            <person name="Pinowska A."/>
            <person name="Traller J.C."/>
            <person name="Smith S.R."/>
            <person name="McClure R."/>
            <person name="Beliaev A."/>
            <person name="Bohutskyi P."/>
            <person name="Hill E.A."/>
            <person name="Rabines A."/>
            <person name="Zheng H."/>
            <person name="Allen L.Z."/>
            <person name="Kuo A."/>
            <person name="Grigoriev I.V."/>
            <person name="Allen A.E."/>
            <person name="Hazlebeck D."/>
            <person name="Allen E.E."/>
        </authorList>
    </citation>
    <scope>NUCLEOTIDE SEQUENCE</scope>
    <source>
        <strain evidence="9">Hildebrandi</strain>
    </source>
</reference>
<accession>A0A9K3KXM5</accession>
<evidence type="ECO:0000256" key="3">
    <source>
        <dbReference type="ARBA" id="ARBA00022692"/>
    </source>
</evidence>
<evidence type="ECO:0000313" key="10">
    <source>
        <dbReference type="Proteomes" id="UP000693970"/>
    </source>
</evidence>
<feature type="transmembrane region" description="Helical" evidence="7">
    <location>
        <begin position="114"/>
        <end position="136"/>
    </location>
</feature>
<dbReference type="OrthoDB" id="2017960at2759"/>
<evidence type="ECO:0000256" key="5">
    <source>
        <dbReference type="ARBA" id="ARBA00023136"/>
    </source>
</evidence>